<dbReference type="EMBL" id="QPMK01000001">
    <property type="protein sequence ID" value="RDD68082.1"/>
    <property type="molecule type" value="Genomic_DNA"/>
</dbReference>
<name>A0A369TT62_9RHOB</name>
<sequence>MRQTPIYQPKDFSPIPDFVDCGPHVASRRDATPPPGPRPRPWPRLRRLVAMITLRHLPGGAFNASGRSQRG</sequence>
<evidence type="ECO:0000313" key="2">
    <source>
        <dbReference type="EMBL" id="RDD68082.1"/>
    </source>
</evidence>
<proteinExistence type="predicted"/>
<keyword evidence="3" id="KW-1185">Reference proteome</keyword>
<evidence type="ECO:0000313" key="3">
    <source>
        <dbReference type="Proteomes" id="UP000253977"/>
    </source>
</evidence>
<comment type="caution">
    <text evidence="2">The sequence shown here is derived from an EMBL/GenBank/DDBJ whole genome shotgun (WGS) entry which is preliminary data.</text>
</comment>
<accession>A0A369TT62</accession>
<dbReference type="Proteomes" id="UP000253977">
    <property type="component" value="Unassembled WGS sequence"/>
</dbReference>
<feature type="region of interest" description="Disordered" evidence="1">
    <location>
        <begin position="21"/>
        <end position="43"/>
    </location>
</feature>
<reference evidence="2 3" key="1">
    <citation type="submission" date="2018-07" db="EMBL/GenBank/DDBJ databases">
        <title>Thalassococcus profundi sp. nov., a marine bacterium isolated from deep seawater of Okinawa Trough.</title>
        <authorList>
            <person name="Yu M."/>
        </authorList>
    </citation>
    <scope>NUCLEOTIDE SEQUENCE [LARGE SCALE GENOMIC DNA]</scope>
    <source>
        <strain evidence="2 3">WRAS1</strain>
    </source>
</reference>
<evidence type="ECO:0000256" key="1">
    <source>
        <dbReference type="SAM" id="MobiDB-lite"/>
    </source>
</evidence>
<dbReference type="AlphaFoldDB" id="A0A369TT62"/>
<gene>
    <name evidence="2" type="ORF">DU478_01000</name>
</gene>
<dbReference type="RefSeq" id="WP_114509061.1">
    <property type="nucleotide sequence ID" value="NZ_QPMK01000001.1"/>
</dbReference>
<protein>
    <submittedName>
        <fullName evidence="2">Uncharacterized protein</fullName>
    </submittedName>
</protein>
<organism evidence="2 3">
    <name type="scientific">Thalassococcus profundi</name>
    <dbReference type="NCBI Taxonomy" id="2282382"/>
    <lineage>
        <taxon>Bacteria</taxon>
        <taxon>Pseudomonadati</taxon>
        <taxon>Pseudomonadota</taxon>
        <taxon>Alphaproteobacteria</taxon>
        <taxon>Rhodobacterales</taxon>
        <taxon>Roseobacteraceae</taxon>
        <taxon>Thalassococcus</taxon>
    </lineage>
</organism>